<dbReference type="AlphaFoldDB" id="A0A9X1THS5"/>
<sequence length="488" mass="54246">MGNIRKVLALLFLIGFYLFLTLTPSTTFAQHEADNWFFGREVGLSFATGKPIPVYGSPIKQTEGTAVATDPKSGKLLFYTDGSTVWNADHKIMLHGEGLLGSFTSTQTALTLPFPGKSNLFYLFTTRSFADKNGGLHYSVIDMTLSSGMGGVSVDKKNILLEKFGSEKLTAIPHINKRDFWLISHRWDSDVFLVYLVSPMGISAAKEIKIGTVHRKAVEGADHYISEEIGTLKGSPDGRLLAAAVYNESKRPFELYDFDNRNGTISNYRSLGNFSNQYSLSFSPDNSKLYLSLLSDYGAFRFDIKNLNLPPASIISPDALNNNVTYVAGALQLGPDGKLYMACLDRKGLLVINSPNSQIESIDIQELPMDLQSGKIYQGLPNFLQSTFNTSPTEPFKPGTTVCGEDLFVYPNPVIDKKFTVQMDSASWRPTCSLLRFKVFLVSGVELLSTDYQINETFEVDTTAWPAGLYMLIFEYERKRIVKKVVKI</sequence>
<dbReference type="NCBIfam" id="TIGR04183">
    <property type="entry name" value="Por_Secre_tail"/>
    <property type="match status" value="1"/>
</dbReference>
<dbReference type="Proteomes" id="UP001139000">
    <property type="component" value="Unassembled WGS sequence"/>
</dbReference>
<accession>A0A9X1THS5</accession>
<evidence type="ECO:0000313" key="1">
    <source>
        <dbReference type="EMBL" id="MCF0064779.1"/>
    </source>
</evidence>
<comment type="caution">
    <text evidence="1">The sequence shown here is derived from an EMBL/GenBank/DDBJ whole genome shotgun (WGS) entry which is preliminary data.</text>
</comment>
<dbReference type="SUPFAM" id="SSF63829">
    <property type="entry name" value="Calcium-dependent phosphotriesterase"/>
    <property type="match status" value="1"/>
</dbReference>
<gene>
    <name evidence="1" type="ORF">LXM26_24925</name>
</gene>
<name>A0A9X1THS5_9BACT</name>
<reference evidence="1" key="1">
    <citation type="submission" date="2021-12" db="EMBL/GenBank/DDBJ databases">
        <title>Novel species in genus Dyadobacter.</title>
        <authorList>
            <person name="Ma C."/>
        </authorList>
    </citation>
    <scope>NUCLEOTIDE SEQUENCE</scope>
    <source>
        <strain evidence="1">LJ419</strain>
    </source>
</reference>
<keyword evidence="2" id="KW-1185">Reference proteome</keyword>
<protein>
    <submittedName>
        <fullName evidence="1">T9SS type A sorting domain-containing protein</fullName>
    </submittedName>
</protein>
<dbReference type="InterPro" id="IPR026444">
    <property type="entry name" value="Secre_tail"/>
</dbReference>
<dbReference type="EMBL" id="JAJTTC010000008">
    <property type="protein sequence ID" value="MCF0064779.1"/>
    <property type="molecule type" value="Genomic_DNA"/>
</dbReference>
<organism evidence="1 2">
    <name type="scientific">Dyadobacter chenwenxiniae</name>
    <dbReference type="NCBI Taxonomy" id="2906456"/>
    <lineage>
        <taxon>Bacteria</taxon>
        <taxon>Pseudomonadati</taxon>
        <taxon>Bacteroidota</taxon>
        <taxon>Cytophagia</taxon>
        <taxon>Cytophagales</taxon>
        <taxon>Spirosomataceae</taxon>
        <taxon>Dyadobacter</taxon>
    </lineage>
</organism>
<proteinExistence type="predicted"/>
<dbReference type="RefSeq" id="WP_234657750.1">
    <property type="nucleotide sequence ID" value="NZ_CP094997.1"/>
</dbReference>
<evidence type="ECO:0000313" key="2">
    <source>
        <dbReference type="Proteomes" id="UP001139000"/>
    </source>
</evidence>